<feature type="binding site" evidence="8">
    <location>
        <position position="64"/>
    </location>
    <ligand>
        <name>Ca(2+)</name>
        <dbReference type="ChEBI" id="CHEBI:29108"/>
        <label>1</label>
    </ligand>
</feature>
<evidence type="ECO:0000256" key="4">
    <source>
        <dbReference type="ARBA" id="ARBA00022801"/>
    </source>
</evidence>
<dbReference type="SMR" id="Q9NAY8"/>
<feature type="binding site" evidence="8">
    <location>
        <position position="137"/>
    </location>
    <ligand>
        <name>Ca(2+)</name>
        <dbReference type="ChEBI" id="CHEBI:29108"/>
        <label>1</label>
    </ligand>
</feature>
<feature type="domain" description="Peptidase metallopeptidase" evidence="10">
    <location>
        <begin position="46"/>
        <end position="216"/>
    </location>
</feature>
<evidence type="ECO:0000256" key="2">
    <source>
        <dbReference type="ARBA" id="ARBA00022670"/>
    </source>
</evidence>
<comment type="cofactor">
    <cofactor evidence="8">
        <name>Zn(2+)</name>
        <dbReference type="ChEBI" id="CHEBI:29105"/>
    </cofactor>
    <text evidence="8">Binds 2 Zn(2+) ions per subunit.</text>
</comment>
<dbReference type="GO" id="GO:0031012">
    <property type="term" value="C:extracellular matrix"/>
    <property type="evidence" value="ECO:0007669"/>
    <property type="project" value="InterPro"/>
</dbReference>
<evidence type="ECO:0000256" key="5">
    <source>
        <dbReference type="ARBA" id="ARBA00022833"/>
    </source>
</evidence>
<dbReference type="PANTHER" id="PTHR10201">
    <property type="entry name" value="MATRIX METALLOPROTEINASE"/>
    <property type="match status" value="1"/>
</dbReference>
<feature type="binding site" evidence="8">
    <location>
        <position position="139"/>
    </location>
    <ligand>
        <name>Ca(2+)</name>
        <dbReference type="ChEBI" id="CHEBI:29108"/>
        <label>3</label>
    </ligand>
</feature>
<keyword evidence="4" id="KW-0378">Hydrolase</keyword>
<keyword evidence="8" id="KW-0106">Calcium</keyword>
<feature type="binding site" evidence="8">
    <location>
        <position position="176"/>
    </location>
    <ligand>
        <name>Zn(2+)</name>
        <dbReference type="ChEBI" id="CHEBI:29105"/>
        <label>2</label>
        <note>catalytic</note>
    </ligand>
</feature>
<dbReference type="GO" id="GO:0030198">
    <property type="term" value="P:extracellular matrix organization"/>
    <property type="evidence" value="ECO:0007669"/>
    <property type="project" value="TreeGrafter"/>
</dbReference>
<dbReference type="InterPro" id="IPR001818">
    <property type="entry name" value="Pept_M10_metallopeptidase"/>
</dbReference>
<evidence type="ECO:0000256" key="1">
    <source>
        <dbReference type="ARBA" id="ARBA00010370"/>
    </source>
</evidence>
<dbReference type="InterPro" id="IPR024079">
    <property type="entry name" value="MetalloPept_cat_dom_sf"/>
</dbReference>
<dbReference type="CDD" id="cd04278">
    <property type="entry name" value="ZnMc_MMP"/>
    <property type="match status" value="1"/>
</dbReference>
<dbReference type="GO" id="GO:0004222">
    <property type="term" value="F:metalloendopeptidase activity"/>
    <property type="evidence" value="ECO:0007669"/>
    <property type="project" value="InterPro"/>
</dbReference>
<feature type="binding site" evidence="8">
    <location>
        <position position="97"/>
    </location>
    <ligand>
        <name>Ca(2+)</name>
        <dbReference type="ChEBI" id="CHEBI:29108"/>
        <label>2</label>
    </ligand>
</feature>
<dbReference type="GO" id="GO:0006508">
    <property type="term" value="P:proteolysis"/>
    <property type="evidence" value="ECO:0007669"/>
    <property type="project" value="UniProtKB-KW"/>
</dbReference>
<dbReference type="GO" id="GO:0008270">
    <property type="term" value="F:zinc ion binding"/>
    <property type="evidence" value="ECO:0007669"/>
    <property type="project" value="InterPro"/>
</dbReference>
<feature type="binding site" evidence="8">
    <location>
        <position position="116"/>
    </location>
    <ligand>
        <name>Ca(2+)</name>
        <dbReference type="ChEBI" id="CHEBI:29108"/>
        <label>3</label>
    </ligand>
</feature>
<comment type="cofactor">
    <cofactor evidence="8">
        <name>Ca(2+)</name>
        <dbReference type="ChEBI" id="CHEBI:29108"/>
    </cofactor>
    <text evidence="8">Can bind about 5 Ca(2+) ions per subunit.</text>
</comment>
<name>Q9NAY8_9BILA</name>
<feature type="binding site" evidence="8">
    <location>
        <position position="107"/>
    </location>
    <ligand>
        <name>Zn(2+)</name>
        <dbReference type="ChEBI" id="CHEBI:29105"/>
        <label>1</label>
    </ligand>
</feature>
<keyword evidence="9" id="KW-0812">Transmembrane</keyword>
<feature type="binding site" evidence="8">
    <location>
        <position position="123"/>
    </location>
    <ligand>
        <name>Zn(2+)</name>
        <dbReference type="ChEBI" id="CHEBI:29105"/>
        <label>1</label>
    </ligand>
</feature>
<keyword evidence="9" id="KW-1133">Transmembrane helix</keyword>
<dbReference type="EMBL" id="AF277294">
    <property type="protein sequence ID" value="AAF82802.1"/>
    <property type="molecule type" value="mRNA"/>
</dbReference>
<dbReference type="SMART" id="SM00235">
    <property type="entry name" value="ZnMc"/>
    <property type="match status" value="1"/>
</dbReference>
<accession>Q9NAY8</accession>
<comment type="similarity">
    <text evidence="1">Belongs to the peptidase M10A family.</text>
</comment>
<feature type="binding site" evidence="8">
    <location>
        <position position="115"/>
    </location>
    <ligand>
        <name>Ca(2+)</name>
        <dbReference type="ChEBI" id="CHEBI:29108"/>
        <label>3</label>
    </ligand>
</feature>
<feature type="active site" evidence="7">
    <location>
        <position position="167"/>
    </location>
</feature>
<dbReference type="InterPro" id="IPR021190">
    <property type="entry name" value="Pept_M10A"/>
</dbReference>
<evidence type="ECO:0000256" key="6">
    <source>
        <dbReference type="ARBA" id="ARBA00023049"/>
    </source>
</evidence>
<feature type="transmembrane region" description="Helical" evidence="9">
    <location>
        <begin position="6"/>
        <end position="23"/>
    </location>
</feature>
<keyword evidence="9" id="KW-0472">Membrane</keyword>
<keyword evidence="3 8" id="KW-0479">Metal-binding</keyword>
<evidence type="ECO:0000256" key="3">
    <source>
        <dbReference type="ARBA" id="ARBA00022723"/>
    </source>
</evidence>
<feature type="binding site" evidence="8">
    <location>
        <position position="134"/>
    </location>
    <ligand>
        <name>Zn(2+)</name>
        <dbReference type="ChEBI" id="CHEBI:29105"/>
        <label>1</label>
    </ligand>
</feature>
<feature type="binding site" evidence="8">
    <location>
        <position position="136"/>
    </location>
    <ligand>
        <name>Ca(2+)</name>
        <dbReference type="ChEBI" id="CHEBI:29108"/>
        <label>3</label>
    </ligand>
</feature>
<feature type="binding site" evidence="8">
    <location>
        <position position="120"/>
    </location>
    <ligand>
        <name>Ca(2+)</name>
        <dbReference type="ChEBI" id="CHEBI:29108"/>
        <label>3</label>
    </ligand>
</feature>
<evidence type="ECO:0000256" key="9">
    <source>
        <dbReference type="SAM" id="Phobius"/>
    </source>
</evidence>
<dbReference type="Gene3D" id="3.40.390.10">
    <property type="entry name" value="Collagenase (Catalytic Domain)"/>
    <property type="match status" value="1"/>
</dbReference>
<keyword evidence="2" id="KW-0645">Protease</keyword>
<evidence type="ECO:0000313" key="11">
    <source>
        <dbReference type="EMBL" id="AAF82802.1"/>
    </source>
</evidence>
<dbReference type="GO" id="GO:0030574">
    <property type="term" value="P:collagen catabolic process"/>
    <property type="evidence" value="ECO:0007669"/>
    <property type="project" value="TreeGrafter"/>
</dbReference>
<proteinExistence type="evidence at transcript level"/>
<keyword evidence="6" id="KW-0482">Metalloprotease</keyword>
<protein>
    <submittedName>
        <fullName evidence="11">Matrix metalloproteinase-like protein</fullName>
    </submittedName>
</protein>
<evidence type="ECO:0000256" key="7">
    <source>
        <dbReference type="PIRSR" id="PIRSR621190-1"/>
    </source>
</evidence>
<feature type="binding site" evidence="8">
    <location>
        <position position="166"/>
    </location>
    <ligand>
        <name>Zn(2+)</name>
        <dbReference type="ChEBI" id="CHEBI:29105"/>
        <label>2</label>
        <note>catalytic</note>
    </ligand>
</feature>
<dbReference type="InterPro" id="IPR033739">
    <property type="entry name" value="M10A_MMP"/>
</dbReference>
<feature type="binding site" evidence="8">
    <location>
        <position position="170"/>
    </location>
    <ligand>
        <name>Zn(2+)</name>
        <dbReference type="ChEBI" id="CHEBI:29105"/>
        <label>2</label>
        <note>catalytic</note>
    </ligand>
</feature>
<dbReference type="PRINTS" id="PR00138">
    <property type="entry name" value="MATRIXIN"/>
</dbReference>
<organism evidence="11">
    <name type="scientific">Gnathostoma spinigerum</name>
    <dbReference type="NCBI Taxonomy" id="75299"/>
    <lineage>
        <taxon>Eukaryota</taxon>
        <taxon>Metazoa</taxon>
        <taxon>Ecdysozoa</taxon>
        <taxon>Nematoda</taxon>
        <taxon>Chromadorea</taxon>
        <taxon>Rhabditida</taxon>
        <taxon>Spirurina</taxon>
        <taxon>Gnathostomatomorpha</taxon>
        <taxon>Gnathostomatoidea</taxon>
        <taxon>Gnathostomatidae</taxon>
        <taxon>Gnathostoma</taxon>
    </lineage>
</organism>
<dbReference type="Pfam" id="PF00413">
    <property type="entry name" value="Peptidase_M10"/>
    <property type="match status" value="1"/>
</dbReference>
<evidence type="ECO:0000259" key="10">
    <source>
        <dbReference type="SMART" id="SM00235"/>
    </source>
</evidence>
<dbReference type="SUPFAM" id="SSF55486">
    <property type="entry name" value="Metalloproteases ('zincins'), catalytic domain"/>
    <property type="match status" value="1"/>
</dbReference>
<feature type="binding site" evidence="8">
    <location>
        <position position="184"/>
    </location>
    <ligand>
        <name>Zn(2+)</name>
        <dbReference type="ChEBI" id="CHEBI:29105"/>
        <label>2</label>
        <note>catalytic</note>
    </ligand>
</feature>
<sequence length="244" mass="27951">MKLQSVIWIFVIYYLVCITSSSAKPERKRRHALCTHKEPMDATGSYEGPWPSNIKYNITHYTSDMPEEKIRRIIKDALGTWTKVLPLTFEFTTGKGDLEFRFGSGGHFGCPWPFDGPGNLLAHAQPPRYGAFTHYDDDELFGEWTQQYIDNGRRPFMWDLRSLVIHEVGHYLGLGHSPDRDDIMYPMYSDPIKDGKFVPAKPSKNDVYVAQQIHGARNGRYAREVPPPVPRVGRMLLDVPPPMP</sequence>
<keyword evidence="5 8" id="KW-0862">Zinc</keyword>
<dbReference type="InterPro" id="IPR006026">
    <property type="entry name" value="Peptidase_Metallo"/>
</dbReference>
<dbReference type="PANTHER" id="PTHR10201:SF323">
    <property type="entry name" value="MATRIX METALLOPROTEINASE-21"/>
    <property type="match status" value="1"/>
</dbReference>
<reference evidence="11" key="1">
    <citation type="journal article" date="2001" name="Parasitol. Res.">
        <title>Molecular cloning of a gene encoding matrix metalloproteinase-like protein from Gnathostoma spinigerum.</title>
        <authorList>
            <person name="Uparanukraw P."/>
            <person name="Morakote N."/>
            <person name="Harnnoi T."/>
            <person name="Dantrakool A."/>
        </authorList>
    </citation>
    <scope>NUCLEOTIDE SEQUENCE</scope>
</reference>
<evidence type="ECO:0000256" key="8">
    <source>
        <dbReference type="PIRSR" id="PIRSR621190-2"/>
    </source>
</evidence>
<dbReference type="AlphaFoldDB" id="Q9NAY8"/>
<feature type="binding site" evidence="8">
    <location>
        <position position="130"/>
    </location>
    <ligand>
        <name>Ca(2+)</name>
        <dbReference type="ChEBI" id="CHEBI:29108"/>
        <label>2</label>
    </ligand>
</feature>
<feature type="binding site" evidence="8">
    <location>
        <position position="139"/>
    </location>
    <ligand>
        <name>Ca(2+)</name>
        <dbReference type="ChEBI" id="CHEBI:29108"/>
        <label>1</label>
    </ligand>
</feature>